<feature type="non-terminal residue" evidence="3">
    <location>
        <position position="1"/>
    </location>
</feature>
<feature type="non-terminal residue" evidence="3">
    <location>
        <position position="375"/>
    </location>
</feature>
<evidence type="ECO:0000259" key="2">
    <source>
        <dbReference type="SMART" id="SM01047"/>
    </source>
</evidence>
<feature type="region of interest" description="Disordered" evidence="1">
    <location>
        <begin position="1"/>
        <end position="22"/>
    </location>
</feature>
<sequence>MSVPLPAWASKQAPSGAVEDEEDVKIDYSENAAFQNYSSPSSIRLRRSLHPPSLPSIRRSMIRTVFILLDLSSCMSSPSTHLPPTLFSTVKLTLINWLRDFLNLNPCSSISLIYSNNSSSTLLSDLTSSLPLLLSKLSTLKQSQCEGSCNLKAMLNMVDGIIPTMSGYSLPEVVVFYGGIHIQQGLGKIPPNILKTSLNIISLESEIYALRNLTTLTTPSNYFVPMSRTHLTSQLKNLLLPPTCSTLKPQMVDYGFPTLKNTPCPQLVHSDSGEAKFSNSFYECPKCSTLVESIPCTCRTCGLVLINVTDLSKGFRSIHPIKQFKEIKTTEPCKACGEVEEVMVECEGCGFWFCWMCDEVMHDYLHNCPGCLLDE</sequence>
<accession>A0A9W6ZY34</accession>
<dbReference type="Proteomes" id="UP001162640">
    <property type="component" value="Unassembled WGS sequence"/>
</dbReference>
<dbReference type="InterPro" id="IPR046349">
    <property type="entry name" value="C1-like_sf"/>
</dbReference>
<dbReference type="InterPro" id="IPR036465">
    <property type="entry name" value="vWFA_dom_sf"/>
</dbReference>
<dbReference type="GO" id="GO:0005675">
    <property type="term" value="C:transcription factor TFIIH holo complex"/>
    <property type="evidence" value="ECO:0007669"/>
    <property type="project" value="TreeGrafter"/>
</dbReference>
<dbReference type="GO" id="GO:0006289">
    <property type="term" value="P:nucleotide-excision repair"/>
    <property type="evidence" value="ECO:0007669"/>
    <property type="project" value="TreeGrafter"/>
</dbReference>
<dbReference type="GO" id="GO:0008270">
    <property type="term" value="F:zinc ion binding"/>
    <property type="evidence" value="ECO:0007669"/>
    <property type="project" value="InterPro"/>
</dbReference>
<dbReference type="GO" id="GO:0006357">
    <property type="term" value="P:regulation of transcription by RNA polymerase II"/>
    <property type="evidence" value="ECO:0007669"/>
    <property type="project" value="TreeGrafter"/>
</dbReference>
<feature type="domain" description="TFIIH C1-like" evidence="2">
    <location>
        <begin position="332"/>
        <end position="373"/>
    </location>
</feature>
<dbReference type="PANTHER" id="PTHR12695">
    <property type="entry name" value="GENERAL TRANSCRIPTION FACTOR IIH SUBUNIT 2"/>
    <property type="match status" value="1"/>
</dbReference>
<reference evidence="4" key="1">
    <citation type="journal article" date="2023" name="Commun. Biol.">
        <title>Genome analysis of Parmales, the sister group of diatoms, reveals the evolutionary specialization of diatoms from phago-mixotrophs to photoautotrophs.</title>
        <authorList>
            <person name="Ban H."/>
            <person name="Sato S."/>
            <person name="Yoshikawa S."/>
            <person name="Yamada K."/>
            <person name="Nakamura Y."/>
            <person name="Ichinomiya M."/>
            <person name="Sato N."/>
            <person name="Blanc-Mathieu R."/>
            <person name="Endo H."/>
            <person name="Kuwata A."/>
            <person name="Ogata H."/>
        </authorList>
    </citation>
    <scope>NUCLEOTIDE SEQUENCE [LARGE SCALE GENOMIC DNA]</scope>
</reference>
<protein>
    <recommendedName>
        <fullName evidence="2">TFIIH C1-like domain-containing protein</fullName>
    </recommendedName>
</protein>
<dbReference type="SUPFAM" id="SSF53300">
    <property type="entry name" value="vWA-like"/>
    <property type="match status" value="1"/>
</dbReference>
<name>A0A9W6ZY34_9STRA</name>
<dbReference type="InterPro" id="IPR013083">
    <property type="entry name" value="Znf_RING/FYVE/PHD"/>
</dbReference>
<dbReference type="Pfam" id="PF04056">
    <property type="entry name" value="Ssl1"/>
    <property type="match status" value="1"/>
</dbReference>
<proteinExistence type="predicted"/>
<dbReference type="InterPro" id="IPR004595">
    <property type="entry name" value="TFIIH_C1-like_dom"/>
</dbReference>
<dbReference type="AlphaFoldDB" id="A0A9W6ZY34"/>
<dbReference type="EMBL" id="BLQM01000075">
    <property type="protein sequence ID" value="GMH60041.1"/>
    <property type="molecule type" value="Genomic_DNA"/>
</dbReference>
<evidence type="ECO:0000313" key="3">
    <source>
        <dbReference type="EMBL" id="GMH60041.1"/>
    </source>
</evidence>
<gene>
    <name evidence="3" type="ORF">TL16_g02956</name>
</gene>
<dbReference type="SMART" id="SM01047">
    <property type="entry name" value="C1_4"/>
    <property type="match status" value="1"/>
</dbReference>
<evidence type="ECO:0000256" key="1">
    <source>
        <dbReference type="SAM" id="MobiDB-lite"/>
    </source>
</evidence>
<dbReference type="InterPro" id="IPR007198">
    <property type="entry name" value="Ssl1-like"/>
</dbReference>
<organism evidence="3 4">
    <name type="scientific">Triparma laevis f. inornata</name>
    <dbReference type="NCBI Taxonomy" id="1714386"/>
    <lineage>
        <taxon>Eukaryota</taxon>
        <taxon>Sar</taxon>
        <taxon>Stramenopiles</taxon>
        <taxon>Ochrophyta</taxon>
        <taxon>Bolidophyceae</taxon>
        <taxon>Parmales</taxon>
        <taxon>Triparmaceae</taxon>
        <taxon>Triparma</taxon>
    </lineage>
</organism>
<evidence type="ECO:0000313" key="4">
    <source>
        <dbReference type="Proteomes" id="UP001162640"/>
    </source>
</evidence>
<comment type="caution">
    <text evidence="3">The sequence shown here is derived from an EMBL/GenBank/DDBJ whole genome shotgun (WGS) entry which is preliminary data.</text>
</comment>
<dbReference type="SUPFAM" id="SSF57889">
    <property type="entry name" value="Cysteine-rich domain"/>
    <property type="match status" value="1"/>
</dbReference>
<dbReference type="PANTHER" id="PTHR12695:SF2">
    <property type="entry name" value="GENERAL TRANSCRIPTION FACTOR IIH SUBUNIT 2-RELATED"/>
    <property type="match status" value="1"/>
</dbReference>
<dbReference type="Gene3D" id="3.30.40.10">
    <property type="entry name" value="Zinc/RING finger domain, C3HC4 (zinc finger)"/>
    <property type="match status" value="1"/>
</dbReference>
<dbReference type="Gene3D" id="3.40.50.410">
    <property type="entry name" value="von Willebrand factor, type A domain"/>
    <property type="match status" value="1"/>
</dbReference>